<dbReference type="SUPFAM" id="SSF50249">
    <property type="entry name" value="Nucleic acid-binding proteins"/>
    <property type="match status" value="1"/>
</dbReference>
<keyword evidence="4" id="KW-1185">Reference proteome</keyword>
<feature type="region of interest" description="Disordered" evidence="1">
    <location>
        <begin position="66"/>
        <end position="96"/>
    </location>
</feature>
<name>A0A1E7KKL4_9ACTN</name>
<dbReference type="PROSITE" id="PS51857">
    <property type="entry name" value="CSD_2"/>
    <property type="match status" value="1"/>
</dbReference>
<dbReference type="CDD" id="cd04458">
    <property type="entry name" value="CSP_CDS"/>
    <property type="match status" value="1"/>
</dbReference>
<dbReference type="Pfam" id="PF00313">
    <property type="entry name" value="CSD"/>
    <property type="match status" value="1"/>
</dbReference>
<dbReference type="Proteomes" id="UP000176101">
    <property type="component" value="Unassembled WGS sequence"/>
</dbReference>
<gene>
    <name evidence="3" type="ORF">AN216_07675</name>
</gene>
<reference evidence="3 4" key="1">
    <citation type="journal article" date="2016" name="Front. Microbiol.">
        <title>Comparative Genomics Analysis of Streptomyces Species Reveals Their Adaptation to the Marine Environment and Their Diversity at the Genomic Level.</title>
        <authorList>
            <person name="Tian X."/>
            <person name="Zhang Z."/>
            <person name="Yang T."/>
            <person name="Chen M."/>
            <person name="Li J."/>
            <person name="Chen F."/>
            <person name="Yang J."/>
            <person name="Li W."/>
            <person name="Zhang B."/>
            <person name="Zhang Z."/>
            <person name="Wu J."/>
            <person name="Zhang C."/>
            <person name="Long L."/>
            <person name="Xiao J."/>
        </authorList>
    </citation>
    <scope>NUCLEOTIDE SEQUENCE [LARGE SCALE GENOMIC DNA]</scope>
    <source>
        <strain evidence="3 4">SCSIO 02100</strain>
    </source>
</reference>
<dbReference type="GO" id="GO:0003677">
    <property type="term" value="F:DNA binding"/>
    <property type="evidence" value="ECO:0007669"/>
    <property type="project" value="UniProtKB-KW"/>
</dbReference>
<accession>A0A1E7KKL4</accession>
<dbReference type="Gene3D" id="2.40.50.140">
    <property type="entry name" value="Nucleic acid-binding proteins"/>
    <property type="match status" value="1"/>
</dbReference>
<dbReference type="InterPro" id="IPR011129">
    <property type="entry name" value="CSD"/>
</dbReference>
<dbReference type="InterPro" id="IPR002059">
    <property type="entry name" value="CSP_DNA-bd"/>
</dbReference>
<protein>
    <submittedName>
        <fullName evidence="3">DNA-binding protein</fullName>
    </submittedName>
</protein>
<dbReference type="AlphaFoldDB" id="A0A1E7KKL4"/>
<organism evidence="3 4">
    <name type="scientific">Streptomyces oceani</name>
    <dbReference type="NCBI Taxonomy" id="1075402"/>
    <lineage>
        <taxon>Bacteria</taxon>
        <taxon>Bacillati</taxon>
        <taxon>Actinomycetota</taxon>
        <taxon>Actinomycetes</taxon>
        <taxon>Kitasatosporales</taxon>
        <taxon>Streptomycetaceae</taxon>
        <taxon>Streptomyces</taxon>
    </lineage>
</organism>
<keyword evidence="3" id="KW-0238">DNA-binding</keyword>
<dbReference type="PRINTS" id="PR00050">
    <property type="entry name" value="COLDSHOCK"/>
</dbReference>
<evidence type="ECO:0000313" key="4">
    <source>
        <dbReference type="Proteomes" id="UP000176101"/>
    </source>
</evidence>
<feature type="domain" description="CSD" evidence="2">
    <location>
        <begin position="1"/>
        <end position="65"/>
    </location>
</feature>
<comment type="caution">
    <text evidence="3">The sequence shown here is derived from an EMBL/GenBank/DDBJ whole genome shotgun (WGS) entry which is preliminary data.</text>
</comment>
<evidence type="ECO:0000256" key="1">
    <source>
        <dbReference type="SAM" id="MobiDB-lite"/>
    </source>
</evidence>
<dbReference type="SMART" id="SM00357">
    <property type="entry name" value="CSP"/>
    <property type="match status" value="1"/>
</dbReference>
<evidence type="ECO:0000313" key="3">
    <source>
        <dbReference type="EMBL" id="OEV04351.1"/>
    </source>
</evidence>
<dbReference type="InterPro" id="IPR012340">
    <property type="entry name" value="NA-bd_OB-fold"/>
</dbReference>
<dbReference type="PATRIC" id="fig|1075402.3.peg.4338"/>
<proteinExistence type="predicted"/>
<dbReference type="STRING" id="1075402.AN216_07675"/>
<evidence type="ECO:0000259" key="2">
    <source>
        <dbReference type="PROSITE" id="PS51857"/>
    </source>
</evidence>
<sequence>MMTGKMLRFDEVRGYGFIVPDDGNEDVFVHANDLLEEKYLYQPGRAVQFYVEMGDKGPKASEVGFVGEVPNGPSPASVPHRAPQEEPAARPPQQALDDTLCDVLSTAELSAELTEALLEADGTLTGDQIRRVRGRLLKLAQAHSWTDS</sequence>
<dbReference type="EMBL" id="LJGU01000114">
    <property type="protein sequence ID" value="OEV04351.1"/>
    <property type="molecule type" value="Genomic_DNA"/>
</dbReference>